<dbReference type="Proteomes" id="UP001189429">
    <property type="component" value="Unassembled WGS sequence"/>
</dbReference>
<gene>
    <name evidence="1" type="ORF">PCOR1329_LOCUS51076</name>
</gene>
<reference evidence="1" key="1">
    <citation type="submission" date="2023-10" db="EMBL/GenBank/DDBJ databases">
        <authorList>
            <person name="Chen Y."/>
            <person name="Shah S."/>
            <person name="Dougan E. K."/>
            <person name="Thang M."/>
            <person name="Chan C."/>
        </authorList>
    </citation>
    <scope>NUCLEOTIDE SEQUENCE [LARGE SCALE GENOMIC DNA]</scope>
</reference>
<evidence type="ECO:0000313" key="1">
    <source>
        <dbReference type="EMBL" id="CAK0862734.1"/>
    </source>
</evidence>
<protein>
    <recommendedName>
        <fullName evidence="3">Reverse transcriptase domain-containing protein</fullName>
    </recommendedName>
</protein>
<feature type="non-terminal residue" evidence="1">
    <location>
        <position position="308"/>
    </location>
</feature>
<evidence type="ECO:0000313" key="2">
    <source>
        <dbReference type="Proteomes" id="UP001189429"/>
    </source>
</evidence>
<name>A0ABN9URT3_9DINO</name>
<evidence type="ECO:0008006" key="3">
    <source>
        <dbReference type="Google" id="ProtNLM"/>
    </source>
</evidence>
<proteinExistence type="predicted"/>
<sequence>MLADPAKFEEWASNLFRQGADRRRAAIDLARQSGRLPPPQARAQSQSQHRKIQLWNPISKRSVLTRAKTSVGAVTGPAERLQEFVERWQPVFQGKNADAAKAESYLDHFASKIDFHRCKPPDYDALKRLASSFAARLIHHRNFGHNIFELDVESGIASADPDAMAKLPVLASLDIAQAFPSFAHQFIRPALKATGVPGALLNIFDAVCHDVLAMAPCASKCIPLCIRSGIVQGCGWSGTLYAMGNACFLLDLEKTLELRGPVDDELALKLRDALIAISPFSQEFSICDRLTNLGPLLGPRATGSLIYA</sequence>
<accession>A0ABN9URT3</accession>
<keyword evidence="2" id="KW-1185">Reference proteome</keyword>
<organism evidence="1 2">
    <name type="scientific">Prorocentrum cordatum</name>
    <dbReference type="NCBI Taxonomy" id="2364126"/>
    <lineage>
        <taxon>Eukaryota</taxon>
        <taxon>Sar</taxon>
        <taxon>Alveolata</taxon>
        <taxon>Dinophyceae</taxon>
        <taxon>Prorocentrales</taxon>
        <taxon>Prorocentraceae</taxon>
        <taxon>Prorocentrum</taxon>
    </lineage>
</organism>
<dbReference type="EMBL" id="CAUYUJ010016191">
    <property type="protein sequence ID" value="CAK0862734.1"/>
    <property type="molecule type" value="Genomic_DNA"/>
</dbReference>
<comment type="caution">
    <text evidence="1">The sequence shown here is derived from an EMBL/GenBank/DDBJ whole genome shotgun (WGS) entry which is preliminary data.</text>
</comment>